<accession>A0A1H8H291</accession>
<dbReference type="OrthoDB" id="2618460at2"/>
<protein>
    <submittedName>
        <fullName evidence="2">Uncharacterized protein</fullName>
    </submittedName>
</protein>
<dbReference type="STRING" id="1333845.SAMN04487895_101716"/>
<dbReference type="RefSeq" id="WP_036588439.1">
    <property type="nucleotide sequence ID" value="NZ_CP076607.1"/>
</dbReference>
<evidence type="ECO:0000313" key="3">
    <source>
        <dbReference type="Proteomes" id="UP000198809"/>
    </source>
</evidence>
<name>A0A1H8H291_9BACL</name>
<dbReference type="Proteomes" id="UP000198809">
    <property type="component" value="Unassembled WGS sequence"/>
</dbReference>
<dbReference type="EMBL" id="FODH01000001">
    <property type="protein sequence ID" value="SEN49827.1"/>
    <property type="molecule type" value="Genomic_DNA"/>
</dbReference>
<dbReference type="EMBL" id="CP076607">
    <property type="protein sequence ID" value="QWU14406.1"/>
    <property type="molecule type" value="Genomic_DNA"/>
</dbReference>
<evidence type="ECO:0000313" key="4">
    <source>
        <dbReference type="Proteomes" id="UP000683429"/>
    </source>
</evidence>
<keyword evidence="4" id="KW-1185">Reference proteome</keyword>
<dbReference type="Proteomes" id="UP000683429">
    <property type="component" value="Chromosome"/>
</dbReference>
<gene>
    <name evidence="1" type="ORF">KP014_21090</name>
    <name evidence="2" type="ORF">SAMN04487895_101716</name>
</gene>
<reference evidence="1 4" key="2">
    <citation type="submission" date="2021-06" db="EMBL/GenBank/DDBJ databases">
        <title>Whole genome sequence of Paenibacillus sophorae DSM23020 for comparative genomics.</title>
        <authorList>
            <person name="Kim M.-J."/>
            <person name="Lee G."/>
            <person name="Shin J.-H."/>
        </authorList>
    </citation>
    <scope>NUCLEOTIDE SEQUENCE [LARGE SCALE GENOMIC DNA]</scope>
    <source>
        <strain evidence="1 4">DSM 23020</strain>
    </source>
</reference>
<organism evidence="2 3">
    <name type="scientific">Paenibacillus sophorae</name>
    <dbReference type="NCBI Taxonomy" id="1333845"/>
    <lineage>
        <taxon>Bacteria</taxon>
        <taxon>Bacillati</taxon>
        <taxon>Bacillota</taxon>
        <taxon>Bacilli</taxon>
        <taxon>Bacillales</taxon>
        <taxon>Paenibacillaceae</taxon>
        <taxon>Paenibacillus</taxon>
    </lineage>
</organism>
<dbReference type="AlphaFoldDB" id="A0A1H8H291"/>
<evidence type="ECO:0000313" key="1">
    <source>
        <dbReference type="EMBL" id="QWU14406.1"/>
    </source>
</evidence>
<proteinExistence type="predicted"/>
<sequence length="244" mass="27718">MTNQVAAKISVEEANEYPSLSNFDLLYITNKFDVLSDTLANACFEVRPEGVNYSKYSDTEKQRVKVLFFDALNTHNITLTLDIIEFTEHRGCTNMATLLRQYGYNVPFESVFTEAVEALQPQTKVTIVKFTDFGFPVAIQTVIDHVEVKPYAQYKESLKIVHKPKRKRSLYSNTILPYENFIVYDGWINVDIDSITKTVIKETPSMTVTQGNYACFNDNYLTDILSAVPETPITTFNIKSAVTA</sequence>
<evidence type="ECO:0000313" key="2">
    <source>
        <dbReference type="EMBL" id="SEN49827.1"/>
    </source>
</evidence>
<reference evidence="2 3" key="1">
    <citation type="submission" date="2016-10" db="EMBL/GenBank/DDBJ databases">
        <authorList>
            <person name="de Groot N.N."/>
        </authorList>
    </citation>
    <scope>NUCLEOTIDE SEQUENCE [LARGE SCALE GENOMIC DNA]</scope>
    <source>
        <strain evidence="2 3">CGMCC 1.10238</strain>
    </source>
</reference>